<evidence type="ECO:0000259" key="9">
    <source>
        <dbReference type="PROSITE" id="PS50071"/>
    </source>
</evidence>
<evidence type="ECO:0000313" key="11">
    <source>
        <dbReference type="Proteomes" id="UP000518266"/>
    </source>
</evidence>
<evidence type="ECO:0000256" key="4">
    <source>
        <dbReference type="ARBA" id="ARBA00023125"/>
    </source>
</evidence>
<protein>
    <recommendedName>
        <fullName evidence="9">Homeobox domain-containing protein</fullName>
    </recommendedName>
</protein>
<keyword evidence="11" id="KW-1185">Reference proteome</keyword>
<dbReference type="Gene3D" id="1.10.10.60">
    <property type="entry name" value="Homeodomain-like"/>
    <property type="match status" value="1"/>
</dbReference>
<name>A0A7J5ZA32_DISMA</name>
<dbReference type="CDD" id="cd00086">
    <property type="entry name" value="homeodomain"/>
    <property type="match status" value="1"/>
</dbReference>
<dbReference type="EMBL" id="JAAKFY010000004">
    <property type="protein sequence ID" value="KAF3858635.1"/>
    <property type="molecule type" value="Genomic_DNA"/>
</dbReference>
<evidence type="ECO:0000256" key="1">
    <source>
        <dbReference type="ARBA" id="ARBA00003263"/>
    </source>
</evidence>
<dbReference type="InterPro" id="IPR008422">
    <property type="entry name" value="KN_HD"/>
</dbReference>
<comment type="subcellular location">
    <subcellularLocation>
        <location evidence="2 7">Nucleus</location>
    </subcellularLocation>
</comment>
<comment type="similarity">
    <text evidence="3">Belongs to the TALE/IRO homeobox family.</text>
</comment>
<keyword evidence="6 7" id="KW-0539">Nucleus</keyword>
<organism evidence="10 11">
    <name type="scientific">Dissostichus mawsoni</name>
    <name type="common">Antarctic cod</name>
    <dbReference type="NCBI Taxonomy" id="36200"/>
    <lineage>
        <taxon>Eukaryota</taxon>
        <taxon>Metazoa</taxon>
        <taxon>Chordata</taxon>
        <taxon>Craniata</taxon>
        <taxon>Vertebrata</taxon>
        <taxon>Euteleostomi</taxon>
        <taxon>Actinopterygii</taxon>
        <taxon>Neopterygii</taxon>
        <taxon>Teleostei</taxon>
        <taxon>Neoteleostei</taxon>
        <taxon>Acanthomorphata</taxon>
        <taxon>Eupercaria</taxon>
        <taxon>Perciformes</taxon>
        <taxon>Notothenioidei</taxon>
        <taxon>Nototheniidae</taxon>
        <taxon>Dissostichus</taxon>
    </lineage>
</organism>
<comment type="function">
    <text evidence="1">Sequence-specific transcription factor which is part of a developmental regulatory system that provides cells with specific positional identities on the anterior-posterior axis.</text>
</comment>
<dbReference type="AlphaFoldDB" id="A0A7J5ZA32"/>
<gene>
    <name evidence="10" type="ORF">F7725_011836</name>
</gene>
<evidence type="ECO:0000256" key="8">
    <source>
        <dbReference type="SAM" id="MobiDB-lite"/>
    </source>
</evidence>
<evidence type="ECO:0000256" key="7">
    <source>
        <dbReference type="PROSITE-ProRule" id="PRU00108"/>
    </source>
</evidence>
<dbReference type="Pfam" id="PF05920">
    <property type="entry name" value="Homeobox_KN"/>
    <property type="match status" value="1"/>
</dbReference>
<dbReference type="SMART" id="SM00389">
    <property type="entry name" value="HOX"/>
    <property type="match status" value="1"/>
</dbReference>
<sequence>MKVCSQLVSTVKPVNTSQRDGSQWALQRSDWTNGNQLFLSRSPEMHLLIEENFTCLIMSKVAEMKCDTLLFEDDIKAEERSRLSCVDLPQSSLPDGQSADLLRCQETNGDISPIRRYGSRLGGVKVRHKRQVLQDMARPLKHWLYKHRDNPYPTKTEKVLLALGSHMTLVQVSNWFANARRRLKNTVRQPDLSWALRIKLYNKYIQGNAERLSVCSDNSESDGTGTFCGVPQECAREAGRRLAMADSANSDNSASPPSKYKSSLLNRYLNDTLRHMMAGEANGVSGPQEEEPLRVVQLQRVRSRCCLSGVIVRNGGQLRLPHGEQQQGRGQHSRGDQDWREIHAAVALTNLAQGQSCIEDPSSLTGPKAGTGQSSTRGPTSVASILDRIRVTGPNAALRQSCTTGPTLTSRIIQKSSHISEVQTVNVALANSV</sequence>
<accession>A0A7J5ZA32</accession>
<dbReference type="GO" id="GO:0000978">
    <property type="term" value="F:RNA polymerase II cis-regulatory region sequence-specific DNA binding"/>
    <property type="evidence" value="ECO:0007669"/>
    <property type="project" value="TreeGrafter"/>
</dbReference>
<dbReference type="GO" id="GO:0007517">
    <property type="term" value="P:muscle organ development"/>
    <property type="evidence" value="ECO:0007669"/>
    <property type="project" value="TreeGrafter"/>
</dbReference>
<dbReference type="SUPFAM" id="SSF46689">
    <property type="entry name" value="Homeodomain-like"/>
    <property type="match status" value="1"/>
</dbReference>
<feature type="region of interest" description="Disordered" evidence="8">
    <location>
        <begin position="318"/>
        <end position="337"/>
    </location>
</feature>
<dbReference type="GO" id="GO:0048468">
    <property type="term" value="P:cell development"/>
    <property type="evidence" value="ECO:0007669"/>
    <property type="project" value="TreeGrafter"/>
</dbReference>
<keyword evidence="5 7" id="KW-0371">Homeobox</keyword>
<reference evidence="10 11" key="1">
    <citation type="submission" date="2020-03" db="EMBL/GenBank/DDBJ databases">
        <title>Dissostichus mawsoni Genome sequencing and assembly.</title>
        <authorList>
            <person name="Park H."/>
        </authorList>
    </citation>
    <scope>NUCLEOTIDE SEQUENCE [LARGE SCALE GENOMIC DNA]</scope>
    <source>
        <strain evidence="10">DM0001</strain>
        <tissue evidence="10">Muscle</tissue>
    </source>
</reference>
<dbReference type="InterPro" id="IPR009057">
    <property type="entry name" value="Homeodomain-like_sf"/>
</dbReference>
<evidence type="ECO:0000256" key="3">
    <source>
        <dbReference type="ARBA" id="ARBA00008446"/>
    </source>
</evidence>
<dbReference type="PROSITE" id="PS50071">
    <property type="entry name" value="HOMEOBOX_2"/>
    <property type="match status" value="1"/>
</dbReference>
<dbReference type="InterPro" id="IPR017970">
    <property type="entry name" value="Homeobox_CS"/>
</dbReference>
<dbReference type="PROSITE" id="PS00027">
    <property type="entry name" value="HOMEOBOX_1"/>
    <property type="match status" value="1"/>
</dbReference>
<feature type="DNA-binding region" description="Homeobox" evidence="7">
    <location>
        <begin position="125"/>
        <end position="187"/>
    </location>
</feature>
<dbReference type="GO" id="GO:0000981">
    <property type="term" value="F:DNA-binding transcription factor activity, RNA polymerase II-specific"/>
    <property type="evidence" value="ECO:0007669"/>
    <property type="project" value="InterPro"/>
</dbReference>
<dbReference type="GO" id="GO:0005634">
    <property type="term" value="C:nucleus"/>
    <property type="evidence" value="ECO:0007669"/>
    <property type="project" value="UniProtKB-SubCell"/>
</dbReference>
<evidence type="ECO:0000256" key="2">
    <source>
        <dbReference type="ARBA" id="ARBA00004123"/>
    </source>
</evidence>
<dbReference type="InterPro" id="IPR001356">
    <property type="entry name" value="HD"/>
</dbReference>
<dbReference type="OrthoDB" id="21495at2759"/>
<keyword evidence="4 7" id="KW-0238">DNA-binding</keyword>
<dbReference type="Proteomes" id="UP000518266">
    <property type="component" value="Unassembled WGS sequence"/>
</dbReference>
<dbReference type="PANTHER" id="PTHR11211:SF3">
    <property type="entry name" value="HOMEOBOX PROTEIN MOHAWK"/>
    <property type="match status" value="1"/>
</dbReference>
<evidence type="ECO:0000313" key="10">
    <source>
        <dbReference type="EMBL" id="KAF3858635.1"/>
    </source>
</evidence>
<proteinExistence type="inferred from homology"/>
<dbReference type="PANTHER" id="PTHR11211">
    <property type="entry name" value="IROQUOIS-CLASS HOMEODOMAIN PROTEIN IRX"/>
    <property type="match status" value="1"/>
</dbReference>
<evidence type="ECO:0000256" key="5">
    <source>
        <dbReference type="ARBA" id="ARBA00023155"/>
    </source>
</evidence>
<evidence type="ECO:0000256" key="6">
    <source>
        <dbReference type="ARBA" id="ARBA00023242"/>
    </source>
</evidence>
<comment type="caution">
    <text evidence="10">The sequence shown here is derived from an EMBL/GenBank/DDBJ whole genome shotgun (WGS) entry which is preliminary data.</text>
</comment>
<feature type="domain" description="Homeobox" evidence="9">
    <location>
        <begin position="123"/>
        <end position="186"/>
    </location>
</feature>
<feature type="compositionally biased region" description="Polar residues" evidence="8">
    <location>
        <begin position="371"/>
        <end position="380"/>
    </location>
</feature>
<feature type="region of interest" description="Disordered" evidence="8">
    <location>
        <begin position="358"/>
        <end position="380"/>
    </location>
</feature>